<dbReference type="PROSITE" id="PS50965">
    <property type="entry name" value="NERD"/>
    <property type="match status" value="1"/>
</dbReference>
<dbReference type="InterPro" id="IPR000719">
    <property type="entry name" value="Prot_kinase_dom"/>
</dbReference>
<dbReference type="SMART" id="SM00220">
    <property type="entry name" value="S_TKc"/>
    <property type="match status" value="1"/>
</dbReference>
<dbReference type="RefSeq" id="WP_120685186.1">
    <property type="nucleotide sequence ID" value="NZ_RBAL01000039.1"/>
</dbReference>
<dbReference type="GO" id="GO:0005524">
    <property type="term" value="F:ATP binding"/>
    <property type="evidence" value="ECO:0007669"/>
    <property type="project" value="UniProtKB-UniRule"/>
</dbReference>
<feature type="domain" description="Protein kinase" evidence="13">
    <location>
        <begin position="200"/>
        <end position="492"/>
    </location>
</feature>
<comment type="subcellular location">
    <subcellularLocation>
        <location evidence="1">Cytoplasm</location>
        <location evidence="1">Cytoskeleton</location>
        <location evidence="1">Microtubule organizing center</location>
        <location evidence="1">Centrosome</location>
    </subcellularLocation>
    <subcellularLocation>
        <location evidence="2">Cytoplasm</location>
        <location evidence="2">Cytoskeleton</location>
        <location evidence="2">Spindle pole</location>
    </subcellularLocation>
</comment>
<dbReference type="OrthoDB" id="3404503at2"/>
<evidence type="ECO:0000259" key="13">
    <source>
        <dbReference type="PROSITE" id="PS50011"/>
    </source>
</evidence>
<evidence type="ECO:0000256" key="6">
    <source>
        <dbReference type="ARBA" id="ARBA00022679"/>
    </source>
</evidence>
<keyword evidence="5" id="KW-0723">Serine/threonine-protein kinase</keyword>
<keyword evidence="6" id="KW-0808">Transferase</keyword>
<reference evidence="15 16" key="1">
    <citation type="journal article" date="2014" name="Int. J. Syst. Evol. Microbiol.">
        <title>Streptomyces hoynatensis sp. nov., isolated from deep marine sediment.</title>
        <authorList>
            <person name="Veyisoglu A."/>
            <person name="Sahin N."/>
        </authorList>
    </citation>
    <scope>NUCLEOTIDE SEQUENCE [LARGE SCALE GENOMIC DNA]</scope>
    <source>
        <strain evidence="15 16">KCTC 29097</strain>
    </source>
</reference>
<dbReference type="GO" id="GO:0005813">
    <property type="term" value="C:centrosome"/>
    <property type="evidence" value="ECO:0007669"/>
    <property type="project" value="UniProtKB-SubCell"/>
</dbReference>
<dbReference type="InterPro" id="IPR049832">
    <property type="entry name" value="BREX_PglW"/>
</dbReference>
<dbReference type="PANTHER" id="PTHR43289">
    <property type="entry name" value="MITOGEN-ACTIVATED PROTEIN KINASE KINASE KINASE 20-RELATED"/>
    <property type="match status" value="1"/>
</dbReference>
<dbReference type="EC" id="2.7.11.1" evidence="4"/>
<dbReference type="PROSITE" id="PS00107">
    <property type="entry name" value="PROTEIN_KINASE_ATP"/>
    <property type="match status" value="1"/>
</dbReference>
<evidence type="ECO:0000256" key="8">
    <source>
        <dbReference type="ARBA" id="ARBA00022777"/>
    </source>
</evidence>
<feature type="compositionally biased region" description="Gly residues" evidence="12">
    <location>
        <begin position="507"/>
        <end position="517"/>
    </location>
</feature>
<keyword evidence="9 11" id="KW-0067">ATP-binding</keyword>
<evidence type="ECO:0000256" key="5">
    <source>
        <dbReference type="ARBA" id="ARBA00022527"/>
    </source>
</evidence>
<keyword evidence="8 15" id="KW-0418">Kinase</keyword>
<evidence type="ECO:0000256" key="11">
    <source>
        <dbReference type="PROSITE-ProRule" id="PRU10141"/>
    </source>
</evidence>
<evidence type="ECO:0000313" key="16">
    <source>
        <dbReference type="Proteomes" id="UP000272474"/>
    </source>
</evidence>
<evidence type="ECO:0000256" key="1">
    <source>
        <dbReference type="ARBA" id="ARBA00004300"/>
    </source>
</evidence>
<keyword evidence="10" id="KW-0963">Cytoplasm</keyword>
<evidence type="ECO:0000256" key="7">
    <source>
        <dbReference type="ARBA" id="ARBA00022741"/>
    </source>
</evidence>
<dbReference type="GO" id="GO:0000922">
    <property type="term" value="C:spindle pole"/>
    <property type="evidence" value="ECO:0007669"/>
    <property type="project" value="UniProtKB-SubCell"/>
</dbReference>
<feature type="binding site" evidence="11">
    <location>
        <position position="582"/>
    </location>
    <ligand>
        <name>ATP</name>
        <dbReference type="ChEBI" id="CHEBI:30616"/>
    </ligand>
</feature>
<accession>A0A3A9YCZ5</accession>
<evidence type="ECO:0000256" key="10">
    <source>
        <dbReference type="ARBA" id="ARBA00023212"/>
    </source>
</evidence>
<dbReference type="Gene3D" id="1.10.510.10">
    <property type="entry name" value="Transferase(Phosphotransferase) domain 1"/>
    <property type="match status" value="2"/>
</dbReference>
<dbReference type="InterPro" id="IPR017441">
    <property type="entry name" value="Protein_kinase_ATP_BS"/>
</dbReference>
<evidence type="ECO:0000256" key="9">
    <source>
        <dbReference type="ARBA" id="ARBA00022840"/>
    </source>
</evidence>
<dbReference type="PANTHER" id="PTHR43289:SF6">
    <property type="entry name" value="SERINE_THREONINE-PROTEIN KINASE NEKL-3"/>
    <property type="match status" value="1"/>
</dbReference>
<evidence type="ECO:0000256" key="4">
    <source>
        <dbReference type="ARBA" id="ARBA00012513"/>
    </source>
</evidence>
<dbReference type="NCBIfam" id="NF033442">
    <property type="entry name" value="BREX_PglW"/>
    <property type="match status" value="1"/>
</dbReference>
<comment type="similarity">
    <text evidence="3">Belongs to the protein kinase superfamily. NEK Ser/Thr protein kinase family. NIMA subfamily.</text>
</comment>
<keyword evidence="10" id="KW-0206">Cytoskeleton</keyword>
<dbReference type="EMBL" id="RBAL01000039">
    <property type="protein sequence ID" value="RKN35100.1"/>
    <property type="molecule type" value="Genomic_DNA"/>
</dbReference>
<dbReference type="Pfam" id="PF07714">
    <property type="entry name" value="PK_Tyr_Ser-Thr"/>
    <property type="match status" value="1"/>
</dbReference>
<dbReference type="InterPro" id="IPR011528">
    <property type="entry name" value="NERD"/>
</dbReference>
<dbReference type="GO" id="GO:0004674">
    <property type="term" value="F:protein serine/threonine kinase activity"/>
    <property type="evidence" value="ECO:0007669"/>
    <property type="project" value="UniProtKB-KW"/>
</dbReference>
<protein>
    <recommendedName>
        <fullName evidence="4">non-specific serine/threonine protein kinase</fullName>
        <ecNumber evidence="4">2.7.11.1</ecNumber>
    </recommendedName>
</protein>
<evidence type="ECO:0000313" key="15">
    <source>
        <dbReference type="EMBL" id="RKN35100.1"/>
    </source>
</evidence>
<evidence type="ECO:0000256" key="2">
    <source>
        <dbReference type="ARBA" id="ARBA00004647"/>
    </source>
</evidence>
<dbReference type="Pfam" id="PF00069">
    <property type="entry name" value="Pkinase"/>
    <property type="match status" value="1"/>
</dbReference>
<dbReference type="PROSITE" id="PS50011">
    <property type="entry name" value="PROTEIN_KINASE_DOM"/>
    <property type="match status" value="2"/>
</dbReference>
<comment type="caution">
    <text evidence="15">The sequence shown here is derived from an EMBL/GenBank/DDBJ whole genome shotgun (WGS) entry which is preliminary data.</text>
</comment>
<evidence type="ECO:0000256" key="12">
    <source>
        <dbReference type="SAM" id="MobiDB-lite"/>
    </source>
</evidence>
<proteinExistence type="inferred from homology"/>
<dbReference type="InterPro" id="IPR011009">
    <property type="entry name" value="Kinase-like_dom_sf"/>
</dbReference>
<keyword evidence="7 11" id="KW-0547">Nucleotide-binding</keyword>
<name>A0A3A9YCZ5_9ACTN</name>
<dbReference type="SUPFAM" id="SSF47789">
    <property type="entry name" value="C-terminal domain of RNA polymerase alpha subunit"/>
    <property type="match status" value="1"/>
</dbReference>
<organism evidence="15 16">
    <name type="scientific">Streptomyces hoynatensis</name>
    <dbReference type="NCBI Taxonomy" id="1141874"/>
    <lineage>
        <taxon>Bacteria</taxon>
        <taxon>Bacillati</taxon>
        <taxon>Actinomycetota</taxon>
        <taxon>Actinomycetes</taxon>
        <taxon>Kitasatosporales</taxon>
        <taxon>Streptomycetaceae</taxon>
        <taxon>Streptomyces</taxon>
    </lineage>
</organism>
<dbReference type="Pfam" id="PF08378">
    <property type="entry name" value="NERD"/>
    <property type="match status" value="1"/>
</dbReference>
<dbReference type="Gene3D" id="1.10.150.20">
    <property type="entry name" value="5' to 3' exonuclease, C-terminal subdomain"/>
    <property type="match status" value="1"/>
</dbReference>
<feature type="region of interest" description="Disordered" evidence="12">
    <location>
        <begin position="637"/>
        <end position="657"/>
    </location>
</feature>
<feature type="domain" description="NERD" evidence="14">
    <location>
        <begin position="12"/>
        <end position="130"/>
    </location>
</feature>
<gene>
    <name evidence="15" type="primary">pglW</name>
    <name evidence="15" type="ORF">D7294_31160</name>
</gene>
<evidence type="ECO:0000256" key="3">
    <source>
        <dbReference type="ARBA" id="ARBA00010886"/>
    </source>
</evidence>
<dbReference type="SUPFAM" id="SSF56112">
    <property type="entry name" value="Protein kinase-like (PK-like)"/>
    <property type="match status" value="2"/>
</dbReference>
<dbReference type="Proteomes" id="UP000272474">
    <property type="component" value="Unassembled WGS sequence"/>
</dbReference>
<keyword evidence="16" id="KW-1185">Reference proteome</keyword>
<dbReference type="Gene3D" id="3.30.200.20">
    <property type="entry name" value="Phosphorylase Kinase, domain 1"/>
    <property type="match status" value="1"/>
</dbReference>
<feature type="region of interest" description="Disordered" evidence="12">
    <location>
        <begin position="841"/>
        <end position="903"/>
    </location>
</feature>
<sequence>MGEGRWTAVTESEYEHERRGLEAIRRRLPDEEPWRAWSNFTFTAASGHVREVDLLVTAPAGVFLIELKDWHGSVHGGGNDWVQTTPGGTMRRHGNPLHLANRKAKELSGLINGSSRGPGARKRIWVGEAVCFTDDKLRVTLPAADMNGVFTVKQLVEMLADPPSDARHRITAETSRQVGAALKRLGIAPIRRQYEVGGYLLDAKAFDFGPTWADHLGRHSQLHDLARVRIFLSERGASDDERRSVERAAAREAMVLSRFRHPGAVQLKTYLPSGHPAGPAILFDYHPETLRLDDYLVEHGQRLDLEGRLALVRQLAETVRSAHSRRVHHRTLSAHAVHVVPRDRGPRGRELGEEQRWLRPWLQIADWQIASGHSASNGRPLTLAPTHLSGSHVSEQADPYLAPELRLPKADPVRLDVYGLGVLTYLLVTGQAPGASQNEVLAHLEAGGSLRPSALVDGLHPDIDDLVEASTAYEPGRRLSTVDDFLEMLEYVEEAFADEPTADEAEPGGGNGSGAGDSGPASGGDQQEPEKDPLEAVAGDVLAGRWEIVRRLGTGSTSRAFLVRDLEGEPRRSGALPVAVLKVALSEAKHAILDREAAVLGRIHRDSSIISLYEPEPLTLAGRRCLVLEYVGDTREPKDQDAGAGGGGKGPRRREDTVARQLRDNGRLGMDQLEAYGIYLFGAVEHLEAEGIWHRDLKPDNIAIRIRPNGTRQLVLIDFSLAGYPATEIEAGTEGYLDPFLGIVTRGSYDGHAERYALAVTLHEMASNELPRWGDGSVTARQTDPKKWPYPQIAADAFEPAVREGLVAFFRKALARDVKDRFPDLKPMERAWQRIFLDAQRTTAPSSGHGEKAGRGARNAGDSSPVASGPDAAAEPRIGREDDDALAEQVRNQQAERADRSTPLSVAGLTLSAQSQLFAMGLNTVGDVLEYSTRKFLTAPGMGSRTREEIQRRQKEWNARLGKATPAPLSPEARKAAGQELSELERAVADSVASAGEDVRDPLVLGRLSLDALASRLVPKPSSGNARSNATEREAIRLLLRLPNEEGVLPDSLPWVRQRDVAEALGLTAGRIPHMVKKARERWFNDPALGLLREQVVELLAERGRVVPAVELADALIARRGTQLAERRDRRALALSVLRAVVERESYDNETPQLFRYFHARMPQGADPVLGLFALDVREGVDGPDTPTQPALQAYALALGARADKLAALESLPTASTVLTDLDAVRRPPGSLGWDERRTAEIAVAASTLAALTPRLEIYPRDLGLVRALRITQAGVVAVQPGIEEDRQPGLTVDALHKRVTTRFPELGTDPLAPRELPTGSALVRDLRQAGFELKLATRYDGVLRLVPDRPAGNATAGLTSASWGASAARRSVPTRYDEDTAVAAAVKAEQRLAHSARQDGFRVLTVPQRRAEEAVRLLTEAPYGAQPLSLTGLFLAELRGVVGEAARPTWETVLKADAAETGSRAHQQLRIRTDKAWGRLEPELRERLTARRDDGPLLLTDTAVLARYDAFDLLGRLAEEARQGGRALWLLVVQSDPARAPRLAGQSVPYQAGFDEWIVVPDAWVARRHLVSDSRAI</sequence>
<evidence type="ECO:0000259" key="14">
    <source>
        <dbReference type="PROSITE" id="PS50965"/>
    </source>
</evidence>
<feature type="region of interest" description="Disordered" evidence="12">
    <location>
        <begin position="499"/>
        <end position="532"/>
    </location>
</feature>
<dbReference type="InterPro" id="IPR001245">
    <property type="entry name" value="Ser-Thr/Tyr_kinase_cat_dom"/>
</dbReference>
<feature type="domain" description="Protein kinase" evidence="13">
    <location>
        <begin position="546"/>
        <end position="837"/>
    </location>
</feature>